<dbReference type="AlphaFoldDB" id="A0AAX6GNH9"/>
<organism evidence="1 3">
    <name type="scientific">Iris pallida</name>
    <name type="common">Sweet iris</name>
    <dbReference type="NCBI Taxonomy" id="29817"/>
    <lineage>
        <taxon>Eukaryota</taxon>
        <taxon>Viridiplantae</taxon>
        <taxon>Streptophyta</taxon>
        <taxon>Embryophyta</taxon>
        <taxon>Tracheophyta</taxon>
        <taxon>Spermatophyta</taxon>
        <taxon>Magnoliopsida</taxon>
        <taxon>Liliopsida</taxon>
        <taxon>Asparagales</taxon>
        <taxon>Iridaceae</taxon>
        <taxon>Iridoideae</taxon>
        <taxon>Irideae</taxon>
        <taxon>Iris</taxon>
    </lineage>
</organism>
<accession>A0AAX6GNH9</accession>
<reference evidence="1" key="2">
    <citation type="submission" date="2023-04" db="EMBL/GenBank/DDBJ databases">
        <authorList>
            <person name="Bruccoleri R.E."/>
            <person name="Oakeley E.J."/>
            <person name="Faust A.-M."/>
            <person name="Dessus-Babus S."/>
            <person name="Altorfer M."/>
            <person name="Burckhardt D."/>
            <person name="Oertli M."/>
            <person name="Naumann U."/>
            <person name="Petersen F."/>
            <person name="Wong J."/>
        </authorList>
    </citation>
    <scope>NUCLEOTIDE SEQUENCE</scope>
    <source>
        <strain evidence="1">GSM-AAB239-AS_SAM_17_03QT</strain>
        <tissue evidence="1">Leaf</tissue>
    </source>
</reference>
<evidence type="ECO:0000313" key="1">
    <source>
        <dbReference type="EMBL" id="KAJ6830062.1"/>
    </source>
</evidence>
<evidence type="ECO:0000313" key="2">
    <source>
        <dbReference type="EMBL" id="KAJ6836952.1"/>
    </source>
</evidence>
<dbReference type="Proteomes" id="UP001140949">
    <property type="component" value="Unassembled WGS sequence"/>
</dbReference>
<protein>
    <submittedName>
        <fullName evidence="1">Uncharacterized protein</fullName>
    </submittedName>
</protein>
<proteinExistence type="predicted"/>
<reference evidence="1" key="1">
    <citation type="journal article" date="2023" name="GigaByte">
        <title>Genome assembly of the bearded iris, Iris pallida Lam.</title>
        <authorList>
            <person name="Bruccoleri R.E."/>
            <person name="Oakeley E.J."/>
            <person name="Faust A.M.E."/>
            <person name="Altorfer M."/>
            <person name="Dessus-Babus S."/>
            <person name="Burckhardt D."/>
            <person name="Oertli M."/>
            <person name="Naumann U."/>
            <person name="Petersen F."/>
            <person name="Wong J."/>
        </authorList>
    </citation>
    <scope>NUCLEOTIDE SEQUENCE</scope>
    <source>
        <strain evidence="1">GSM-AAB239-AS_SAM_17_03QT</strain>
    </source>
</reference>
<gene>
    <name evidence="1" type="ORF">M6B38_125935</name>
    <name evidence="2" type="ORF">M6B38_325680</name>
</gene>
<keyword evidence="3" id="KW-1185">Reference proteome</keyword>
<dbReference type="EMBL" id="JANAVB010017998">
    <property type="protein sequence ID" value="KAJ6830062.1"/>
    <property type="molecule type" value="Genomic_DNA"/>
</dbReference>
<sequence>MFSSVELTAPLGITVLGEHLLVEVRKHGNHLLHQDDCGDSFFGHQRQVGAASW</sequence>
<dbReference type="EMBL" id="JANAVB010011765">
    <property type="protein sequence ID" value="KAJ6836952.1"/>
    <property type="molecule type" value="Genomic_DNA"/>
</dbReference>
<evidence type="ECO:0000313" key="3">
    <source>
        <dbReference type="Proteomes" id="UP001140949"/>
    </source>
</evidence>
<comment type="caution">
    <text evidence="1">The sequence shown here is derived from an EMBL/GenBank/DDBJ whole genome shotgun (WGS) entry which is preliminary data.</text>
</comment>
<name>A0AAX6GNH9_IRIPA</name>